<evidence type="ECO:0000256" key="5">
    <source>
        <dbReference type="ARBA" id="ARBA00023242"/>
    </source>
</evidence>
<evidence type="ECO:0000313" key="12">
    <source>
        <dbReference type="Proteomes" id="UP001620626"/>
    </source>
</evidence>
<sequence>MDAMECDEVEVPPKKKERSVFSAEQWDRLEREFVANKFLSAYQRQNLAKENGLTETQVKIWFQNRRNRQKRQETTEPTTTTCELNGQQFPQNVGISVQPKARVEVEEQNSQQNDVVAQQQNFSADQLDKLERKFGITKYPSAASRVQLAMETGIMEKQVQEWFQERHLQRKRKTMDQQNPQLPNIYDKIMAVVKKTVDDEVIALQNDDDVSEQFGASACAQLAIETGLTEKQVEEWFQKGLSQWRKFAEAKIKEKNQQEIDDLFGPQQQAQSSDQVEKQQNEAKATQQKNNVNLKPQRRQKKLSCAQLDKLETAFKRKNYLTKAECKKFAIENGIMEKQIQEWFKKERLKFKMQEKVKAQQQRNLEKLENEFKVKNCISTEQMAEEIGLTEEEIEKLFE</sequence>
<dbReference type="InterPro" id="IPR050394">
    <property type="entry name" value="Homeobox_NK-like"/>
</dbReference>
<dbReference type="AlphaFoldDB" id="A0ABD2JEH8"/>
<dbReference type="InterPro" id="IPR001356">
    <property type="entry name" value="HD"/>
</dbReference>
<evidence type="ECO:0000256" key="2">
    <source>
        <dbReference type="ARBA" id="ARBA00022473"/>
    </source>
</evidence>
<feature type="DNA-binding region" description="Homeobox" evidence="6">
    <location>
        <begin position="296"/>
        <end position="355"/>
    </location>
</feature>
<dbReference type="GO" id="GO:0003677">
    <property type="term" value="F:DNA binding"/>
    <property type="evidence" value="ECO:0007669"/>
    <property type="project" value="UniProtKB-UniRule"/>
</dbReference>
<evidence type="ECO:0000256" key="4">
    <source>
        <dbReference type="ARBA" id="ARBA00023155"/>
    </source>
</evidence>
<evidence type="ECO:0000256" key="1">
    <source>
        <dbReference type="ARBA" id="ARBA00004123"/>
    </source>
</evidence>
<feature type="domain" description="Homeobox" evidence="10">
    <location>
        <begin position="113"/>
        <end position="173"/>
    </location>
</feature>
<evidence type="ECO:0000313" key="11">
    <source>
        <dbReference type="EMBL" id="KAL3089031.1"/>
    </source>
</evidence>
<dbReference type="Proteomes" id="UP001620626">
    <property type="component" value="Unassembled WGS sequence"/>
</dbReference>
<feature type="DNA-binding region" description="Homeobox" evidence="6">
    <location>
        <begin position="14"/>
        <end position="73"/>
    </location>
</feature>
<feature type="compositionally biased region" description="Polar residues" evidence="9">
    <location>
        <begin position="282"/>
        <end position="294"/>
    </location>
</feature>
<keyword evidence="5 6" id="KW-0539">Nucleus</keyword>
<feature type="coiled-coil region" evidence="8">
    <location>
        <begin position="351"/>
        <end position="378"/>
    </location>
</feature>
<dbReference type="Gene3D" id="1.10.10.60">
    <property type="entry name" value="Homeodomain-like"/>
    <property type="match status" value="4"/>
</dbReference>
<organism evidence="11 12">
    <name type="scientific">Heterodera trifolii</name>
    <dbReference type="NCBI Taxonomy" id="157864"/>
    <lineage>
        <taxon>Eukaryota</taxon>
        <taxon>Metazoa</taxon>
        <taxon>Ecdysozoa</taxon>
        <taxon>Nematoda</taxon>
        <taxon>Chromadorea</taxon>
        <taxon>Rhabditida</taxon>
        <taxon>Tylenchina</taxon>
        <taxon>Tylenchomorpha</taxon>
        <taxon>Tylenchoidea</taxon>
        <taxon>Heteroderidae</taxon>
        <taxon>Heteroderinae</taxon>
        <taxon>Heterodera</taxon>
    </lineage>
</organism>
<dbReference type="GO" id="GO:0006357">
    <property type="term" value="P:regulation of transcription by RNA polymerase II"/>
    <property type="evidence" value="ECO:0007669"/>
    <property type="project" value="UniProtKB-ARBA"/>
</dbReference>
<evidence type="ECO:0000256" key="9">
    <source>
        <dbReference type="SAM" id="MobiDB-lite"/>
    </source>
</evidence>
<dbReference type="EMBL" id="JBICBT010000990">
    <property type="protein sequence ID" value="KAL3089031.1"/>
    <property type="molecule type" value="Genomic_DNA"/>
</dbReference>
<accession>A0ABD2JEH8</accession>
<feature type="domain" description="Homeobox" evidence="10">
    <location>
        <begin position="294"/>
        <end position="354"/>
    </location>
</feature>
<feature type="DNA-binding region" description="Homeobox" evidence="6">
    <location>
        <begin position="115"/>
        <end position="174"/>
    </location>
</feature>
<evidence type="ECO:0000256" key="7">
    <source>
        <dbReference type="RuleBase" id="RU000682"/>
    </source>
</evidence>
<dbReference type="SUPFAM" id="SSF46689">
    <property type="entry name" value="Homeodomain-like"/>
    <property type="match status" value="4"/>
</dbReference>
<dbReference type="InterPro" id="IPR017970">
    <property type="entry name" value="Homeobox_CS"/>
</dbReference>
<feature type="domain" description="Homeobox" evidence="10">
    <location>
        <begin position="12"/>
        <end position="72"/>
    </location>
</feature>
<proteinExistence type="predicted"/>
<comment type="caution">
    <text evidence="11">The sequence shown here is derived from an EMBL/GenBank/DDBJ whole genome shotgun (WGS) entry which is preliminary data.</text>
</comment>
<evidence type="ECO:0000256" key="3">
    <source>
        <dbReference type="ARBA" id="ARBA00023125"/>
    </source>
</evidence>
<dbReference type="PRINTS" id="PR00031">
    <property type="entry name" value="HTHREPRESSR"/>
</dbReference>
<gene>
    <name evidence="11" type="ORF">niasHT_025674</name>
</gene>
<name>A0ABD2JEH8_9BILA</name>
<dbReference type="GO" id="GO:0005634">
    <property type="term" value="C:nucleus"/>
    <property type="evidence" value="ECO:0007669"/>
    <property type="project" value="UniProtKB-SubCell"/>
</dbReference>
<dbReference type="PANTHER" id="PTHR24340">
    <property type="entry name" value="HOMEOBOX PROTEIN NKX"/>
    <property type="match status" value="1"/>
</dbReference>
<dbReference type="InterPro" id="IPR000047">
    <property type="entry name" value="HTH_motif"/>
</dbReference>
<dbReference type="Pfam" id="PF00046">
    <property type="entry name" value="Homeodomain"/>
    <property type="match status" value="3"/>
</dbReference>
<evidence type="ECO:0000256" key="6">
    <source>
        <dbReference type="PROSITE-ProRule" id="PRU00108"/>
    </source>
</evidence>
<comment type="subcellular location">
    <subcellularLocation>
        <location evidence="1 6 7">Nucleus</location>
    </subcellularLocation>
</comment>
<reference evidence="11 12" key="1">
    <citation type="submission" date="2024-10" db="EMBL/GenBank/DDBJ databases">
        <authorList>
            <person name="Kim D."/>
        </authorList>
    </citation>
    <scope>NUCLEOTIDE SEQUENCE [LARGE SCALE GENOMIC DNA]</scope>
    <source>
        <strain evidence="11">BH-2024</strain>
    </source>
</reference>
<dbReference type="PROSITE" id="PS00027">
    <property type="entry name" value="HOMEOBOX_1"/>
    <property type="match status" value="1"/>
</dbReference>
<keyword evidence="4 6" id="KW-0371">Homeobox</keyword>
<keyword evidence="3 6" id="KW-0238">DNA-binding</keyword>
<evidence type="ECO:0000256" key="8">
    <source>
        <dbReference type="SAM" id="Coils"/>
    </source>
</evidence>
<dbReference type="PANTHER" id="PTHR24340:SF41">
    <property type="entry name" value="MUSCLE-SPECIFIC HOMEOBOX PROTEIN TINMAN-RELATED"/>
    <property type="match status" value="1"/>
</dbReference>
<dbReference type="InterPro" id="IPR009057">
    <property type="entry name" value="Homeodomain-like_sf"/>
</dbReference>
<evidence type="ECO:0000259" key="10">
    <source>
        <dbReference type="PROSITE" id="PS50071"/>
    </source>
</evidence>
<keyword evidence="8" id="KW-0175">Coiled coil</keyword>
<dbReference type="CDD" id="cd00086">
    <property type="entry name" value="homeodomain"/>
    <property type="match status" value="3"/>
</dbReference>
<protein>
    <recommendedName>
        <fullName evidence="10">Homeobox domain-containing protein</fullName>
    </recommendedName>
</protein>
<dbReference type="PROSITE" id="PS50071">
    <property type="entry name" value="HOMEOBOX_2"/>
    <property type="match status" value="3"/>
</dbReference>
<keyword evidence="12" id="KW-1185">Reference proteome</keyword>
<keyword evidence="2" id="KW-0217">Developmental protein</keyword>
<dbReference type="SMART" id="SM00389">
    <property type="entry name" value="HOX"/>
    <property type="match status" value="3"/>
</dbReference>
<feature type="region of interest" description="Disordered" evidence="9">
    <location>
        <begin position="267"/>
        <end position="300"/>
    </location>
</feature>